<evidence type="ECO:0000256" key="5">
    <source>
        <dbReference type="ARBA" id="ARBA00023136"/>
    </source>
</evidence>
<proteinExistence type="inferred from homology"/>
<keyword evidence="3 6" id="KW-0812">Transmembrane</keyword>
<dbReference type="Pfam" id="PF03006">
    <property type="entry name" value="HlyIII"/>
    <property type="match status" value="1"/>
</dbReference>
<dbReference type="Proteomes" id="UP000824782">
    <property type="component" value="Unassembled WGS sequence"/>
</dbReference>
<feature type="transmembrane region" description="Helical" evidence="6">
    <location>
        <begin position="158"/>
        <end position="178"/>
    </location>
</feature>
<evidence type="ECO:0000256" key="3">
    <source>
        <dbReference type="ARBA" id="ARBA00022692"/>
    </source>
</evidence>
<keyword evidence="5 6" id="KW-0472">Membrane</keyword>
<dbReference type="PANTHER" id="PTHR20855:SF26">
    <property type="entry name" value="MONOCYTE TO MACROPHAGE DIFFERENTIATION FACTOR"/>
    <property type="match status" value="1"/>
</dbReference>
<gene>
    <name evidence="7" type="ORF">GDO81_012705</name>
</gene>
<accession>A0AAV7AZ50</accession>
<evidence type="ECO:0008006" key="9">
    <source>
        <dbReference type="Google" id="ProtNLM"/>
    </source>
</evidence>
<evidence type="ECO:0000313" key="8">
    <source>
        <dbReference type="Proteomes" id="UP000824782"/>
    </source>
</evidence>
<feature type="transmembrane region" description="Helical" evidence="6">
    <location>
        <begin position="198"/>
        <end position="214"/>
    </location>
</feature>
<feature type="transmembrane region" description="Helical" evidence="6">
    <location>
        <begin position="226"/>
        <end position="243"/>
    </location>
</feature>
<dbReference type="PANTHER" id="PTHR20855">
    <property type="entry name" value="ADIPOR/PROGESTIN RECEPTOR-RELATED"/>
    <property type="match status" value="1"/>
</dbReference>
<comment type="similarity">
    <text evidence="2">Belongs to the ADIPOR family.</text>
</comment>
<evidence type="ECO:0000256" key="4">
    <source>
        <dbReference type="ARBA" id="ARBA00022989"/>
    </source>
</evidence>
<reference evidence="7" key="1">
    <citation type="thesis" date="2020" institute="ProQuest LLC" country="789 East Eisenhower Parkway, Ann Arbor, MI, USA">
        <title>Comparative Genomics and Chromosome Evolution.</title>
        <authorList>
            <person name="Mudd A.B."/>
        </authorList>
    </citation>
    <scope>NUCLEOTIDE SEQUENCE</scope>
    <source>
        <strain evidence="7">237g6f4</strain>
        <tissue evidence="7">Blood</tissue>
    </source>
</reference>
<comment type="subcellular location">
    <subcellularLocation>
        <location evidence="1">Membrane</location>
        <topology evidence="1">Multi-pass membrane protein</topology>
    </subcellularLocation>
</comment>
<name>A0AAV7AZ50_ENGPU</name>
<dbReference type="EMBL" id="WNYA01000006">
    <property type="protein sequence ID" value="KAG8565083.1"/>
    <property type="molecule type" value="Genomic_DNA"/>
</dbReference>
<comment type="caution">
    <text evidence="7">The sequence shown here is derived from an EMBL/GenBank/DDBJ whole genome shotgun (WGS) entry which is preliminary data.</text>
</comment>
<protein>
    <recommendedName>
        <fullName evidence="9">Monocyte to macrophage differentiation factor</fullName>
    </recommendedName>
</protein>
<dbReference type="AlphaFoldDB" id="A0AAV7AZ50"/>
<sequence length="258" mass="29182">MHREEEGEFRRTSAGKRQMSDIIFMNRGRCGFRRTTHLGIEQGPGGDVALGAVTRARWTERGAGPGAGRSAVPVSGALLPMRTSPPPPVTARRLHGDMGAKDFKRFMNHRAPANSRYKPTCYEHAANCYTHAFLIVPSIVGSALLHRMSDDRWEKITAWIYGMGLCALFIVSTVFHIVTWKKSHLRTVEHCFHMCDRMVIYFFIAASYAPWLNLRELGPLASHMRWFIWLMAAGGTVYVFLYHEKTIQRAYKNLPGVG</sequence>
<keyword evidence="8" id="KW-1185">Reference proteome</keyword>
<keyword evidence="4 6" id="KW-1133">Transmembrane helix</keyword>
<organism evidence="7 8">
    <name type="scientific">Engystomops pustulosus</name>
    <name type="common">Tungara frog</name>
    <name type="synonym">Physalaemus pustulosus</name>
    <dbReference type="NCBI Taxonomy" id="76066"/>
    <lineage>
        <taxon>Eukaryota</taxon>
        <taxon>Metazoa</taxon>
        <taxon>Chordata</taxon>
        <taxon>Craniata</taxon>
        <taxon>Vertebrata</taxon>
        <taxon>Euteleostomi</taxon>
        <taxon>Amphibia</taxon>
        <taxon>Batrachia</taxon>
        <taxon>Anura</taxon>
        <taxon>Neobatrachia</taxon>
        <taxon>Hyloidea</taxon>
        <taxon>Leptodactylidae</taxon>
        <taxon>Leiuperinae</taxon>
        <taxon>Engystomops</taxon>
    </lineage>
</organism>
<feature type="transmembrane region" description="Helical" evidence="6">
    <location>
        <begin position="126"/>
        <end position="146"/>
    </location>
</feature>
<evidence type="ECO:0000313" key="7">
    <source>
        <dbReference type="EMBL" id="KAG8565083.1"/>
    </source>
</evidence>
<evidence type="ECO:0000256" key="2">
    <source>
        <dbReference type="ARBA" id="ARBA00007018"/>
    </source>
</evidence>
<evidence type="ECO:0000256" key="6">
    <source>
        <dbReference type="SAM" id="Phobius"/>
    </source>
</evidence>
<dbReference type="InterPro" id="IPR004254">
    <property type="entry name" value="AdipoR/HlyIII-related"/>
</dbReference>
<evidence type="ECO:0000256" key="1">
    <source>
        <dbReference type="ARBA" id="ARBA00004141"/>
    </source>
</evidence>
<dbReference type="GO" id="GO:0016020">
    <property type="term" value="C:membrane"/>
    <property type="evidence" value="ECO:0007669"/>
    <property type="project" value="UniProtKB-SubCell"/>
</dbReference>